<evidence type="ECO:0000313" key="13">
    <source>
        <dbReference type="RefSeq" id="XP_024934703.1"/>
    </source>
</evidence>
<evidence type="ECO:0000256" key="1">
    <source>
        <dbReference type="ARBA" id="ARBA00004251"/>
    </source>
</evidence>
<dbReference type="Pfam" id="PF00560">
    <property type="entry name" value="LRR_1"/>
    <property type="match status" value="4"/>
</dbReference>
<dbReference type="Gene3D" id="3.80.10.10">
    <property type="entry name" value="Ribonuclease Inhibitor"/>
    <property type="match status" value="1"/>
</dbReference>
<dbReference type="PANTHER" id="PTHR27004:SF435">
    <property type="entry name" value="LEUCINE-RICH REPEAT-CONTAINING N-TERMINAL PLANT-TYPE DOMAIN-CONTAINING PROTEIN"/>
    <property type="match status" value="1"/>
</dbReference>
<protein>
    <submittedName>
        <fullName evidence="13">Receptor-like protein 33</fullName>
    </submittedName>
</protein>
<evidence type="ECO:0000256" key="9">
    <source>
        <dbReference type="ARBA" id="ARBA00023136"/>
    </source>
</evidence>
<dbReference type="AlphaFoldDB" id="A0A6P6GKU4"/>
<keyword evidence="9" id="KW-0472">Membrane</keyword>
<keyword evidence="3" id="KW-1003">Cell membrane</keyword>
<keyword evidence="10" id="KW-0675">Receptor</keyword>
<evidence type="ECO:0000313" key="12">
    <source>
        <dbReference type="Proteomes" id="UP001652623"/>
    </source>
</evidence>
<evidence type="ECO:0000256" key="7">
    <source>
        <dbReference type="ARBA" id="ARBA00022737"/>
    </source>
</evidence>
<keyword evidence="7" id="KW-0677">Repeat</keyword>
<dbReference type="PANTHER" id="PTHR27004">
    <property type="entry name" value="RECEPTOR-LIKE PROTEIN 12 ISOFORM X1"/>
    <property type="match status" value="1"/>
</dbReference>
<dbReference type="SUPFAM" id="SSF52047">
    <property type="entry name" value="RNI-like"/>
    <property type="match status" value="1"/>
</dbReference>
<keyword evidence="8" id="KW-1133">Transmembrane helix</keyword>
<reference evidence="13" key="1">
    <citation type="submission" date="2025-08" db="UniProtKB">
        <authorList>
            <consortium name="RefSeq"/>
        </authorList>
    </citation>
    <scope>IDENTIFICATION</scope>
    <source>
        <tissue evidence="13">Seedling</tissue>
    </source>
</reference>
<sequence length="269" mass="30158">MSQTLGVLDVRRNNYSGPLPDVFPITCNLKTLDLNENALTDRIPKSLTNCRAMEVLDLGNNQILDIFPLLLTNILTFHVLVLRSDKFRGHIECPENIGAWPVIQIVDVASNNFSSELPKQCLTKWHGMMAVKGYTHLQLNHLRFNFFKFNPSLYYQDALTVTNKGLEMELEMILTVFTSIDFSSNQFCGEIPIELGQLKSLYVLNLSKNALGGQILSSLGNLQQLESLDFSNNSLNGAIPTSLTNLNFLSFLNFSHNQLSGKIPTGYQI</sequence>
<dbReference type="InterPro" id="IPR032675">
    <property type="entry name" value="LRR_dom_sf"/>
</dbReference>
<comment type="similarity">
    <text evidence="2">Belongs to the RLP family.</text>
</comment>
<dbReference type="InParanoid" id="A0A6P6GKU4"/>
<evidence type="ECO:0000256" key="2">
    <source>
        <dbReference type="ARBA" id="ARBA00009592"/>
    </source>
</evidence>
<dbReference type="RefSeq" id="XP_024934703.1">
    <property type="nucleotide sequence ID" value="XM_025078935.3"/>
</dbReference>
<evidence type="ECO:0000256" key="10">
    <source>
        <dbReference type="ARBA" id="ARBA00023170"/>
    </source>
</evidence>
<keyword evidence="4" id="KW-0433">Leucine-rich repeat</keyword>
<organism evidence="12 13">
    <name type="scientific">Ziziphus jujuba</name>
    <name type="common">Chinese jujube</name>
    <name type="synonym">Ziziphus sativa</name>
    <dbReference type="NCBI Taxonomy" id="326968"/>
    <lineage>
        <taxon>Eukaryota</taxon>
        <taxon>Viridiplantae</taxon>
        <taxon>Streptophyta</taxon>
        <taxon>Embryophyta</taxon>
        <taxon>Tracheophyta</taxon>
        <taxon>Spermatophyta</taxon>
        <taxon>Magnoliopsida</taxon>
        <taxon>eudicotyledons</taxon>
        <taxon>Gunneridae</taxon>
        <taxon>Pentapetalae</taxon>
        <taxon>rosids</taxon>
        <taxon>fabids</taxon>
        <taxon>Rosales</taxon>
        <taxon>Rhamnaceae</taxon>
        <taxon>Paliureae</taxon>
        <taxon>Ziziphus</taxon>
    </lineage>
</organism>
<dbReference type="GeneID" id="112493367"/>
<dbReference type="InterPro" id="IPR001611">
    <property type="entry name" value="Leu-rich_rpt"/>
</dbReference>
<gene>
    <name evidence="13" type="primary">LOC112493367</name>
</gene>
<keyword evidence="12" id="KW-1185">Reference proteome</keyword>
<dbReference type="KEGG" id="zju:112493367"/>
<keyword evidence="11" id="KW-0325">Glycoprotein</keyword>
<accession>A0A6P6GKU4</accession>
<evidence type="ECO:0000256" key="8">
    <source>
        <dbReference type="ARBA" id="ARBA00022989"/>
    </source>
</evidence>
<evidence type="ECO:0000256" key="5">
    <source>
        <dbReference type="ARBA" id="ARBA00022692"/>
    </source>
</evidence>
<dbReference type="FunFam" id="3.80.10.10:FF:000299">
    <property type="entry name" value="Piriformospora indica-insensitive protein 2"/>
    <property type="match status" value="1"/>
</dbReference>
<name>A0A6P6GKU4_ZIZJJ</name>
<evidence type="ECO:0000256" key="3">
    <source>
        <dbReference type="ARBA" id="ARBA00022475"/>
    </source>
</evidence>
<evidence type="ECO:0000256" key="4">
    <source>
        <dbReference type="ARBA" id="ARBA00022614"/>
    </source>
</evidence>
<keyword evidence="5" id="KW-0812">Transmembrane</keyword>
<keyword evidence="6" id="KW-0732">Signal</keyword>
<evidence type="ECO:0000256" key="11">
    <source>
        <dbReference type="ARBA" id="ARBA00023180"/>
    </source>
</evidence>
<evidence type="ECO:0000256" key="6">
    <source>
        <dbReference type="ARBA" id="ARBA00022729"/>
    </source>
</evidence>
<dbReference type="Proteomes" id="UP001652623">
    <property type="component" value="Chromosome 6"/>
</dbReference>
<dbReference type="GO" id="GO:0005886">
    <property type="term" value="C:plasma membrane"/>
    <property type="evidence" value="ECO:0007669"/>
    <property type="project" value="UniProtKB-SubCell"/>
</dbReference>
<proteinExistence type="inferred from homology"/>
<comment type="subcellular location">
    <subcellularLocation>
        <location evidence="1">Cell membrane</location>
        <topology evidence="1">Single-pass type I membrane protein</topology>
    </subcellularLocation>
</comment>
<dbReference type="Pfam" id="PF12799">
    <property type="entry name" value="LRR_4"/>
    <property type="match status" value="1"/>
</dbReference>
<dbReference type="InterPro" id="IPR025875">
    <property type="entry name" value="Leu-rich_rpt_4"/>
</dbReference>